<dbReference type="Pfam" id="PF11753">
    <property type="entry name" value="DUF3310"/>
    <property type="match status" value="1"/>
</dbReference>
<organism evidence="1">
    <name type="scientific">uncultured Caudovirales phage</name>
    <dbReference type="NCBI Taxonomy" id="2100421"/>
    <lineage>
        <taxon>Viruses</taxon>
        <taxon>Duplodnaviria</taxon>
        <taxon>Heunggongvirae</taxon>
        <taxon>Uroviricota</taxon>
        <taxon>Caudoviricetes</taxon>
        <taxon>Peduoviridae</taxon>
        <taxon>Maltschvirus</taxon>
        <taxon>Maltschvirus maltsch</taxon>
    </lineage>
</organism>
<accession>A0A6J5T864</accession>
<name>A0A6J5T864_9CAUD</name>
<protein>
    <submittedName>
        <fullName evidence="1">SaV-like</fullName>
    </submittedName>
</protein>
<dbReference type="InterPro" id="IPR021739">
    <property type="entry name" value="SaV-like"/>
</dbReference>
<evidence type="ECO:0000313" key="1">
    <source>
        <dbReference type="EMBL" id="CAB4240849.1"/>
    </source>
</evidence>
<proteinExistence type="predicted"/>
<reference evidence="1" key="1">
    <citation type="submission" date="2020-05" db="EMBL/GenBank/DDBJ databases">
        <authorList>
            <person name="Chiriac C."/>
            <person name="Salcher M."/>
            <person name="Ghai R."/>
            <person name="Kavagutti S V."/>
        </authorList>
    </citation>
    <scope>NUCLEOTIDE SEQUENCE</scope>
</reference>
<gene>
    <name evidence="1" type="ORF">UFOVP22_16</name>
</gene>
<dbReference type="EMBL" id="LR797818">
    <property type="protein sequence ID" value="CAB4240849.1"/>
    <property type="molecule type" value="Genomic_DNA"/>
</dbReference>
<sequence>MRNSIDDATPNEWDSLNKLAKEFNCLSIRGQVKEVIPKALDKQIGGEHYRKFAIQPAEFCYKNNIPYLEATAIKYLCRWKDKGGIQDLDKAIHFIQLLKEFQND</sequence>